<feature type="compositionally biased region" description="Low complexity" evidence="1">
    <location>
        <begin position="27"/>
        <end position="46"/>
    </location>
</feature>
<gene>
    <name evidence="3" type="ORF">H9704_06795</name>
</gene>
<evidence type="ECO:0000313" key="4">
    <source>
        <dbReference type="Proteomes" id="UP000823910"/>
    </source>
</evidence>
<reference evidence="3" key="2">
    <citation type="submission" date="2021-04" db="EMBL/GenBank/DDBJ databases">
        <authorList>
            <person name="Gilroy R."/>
        </authorList>
    </citation>
    <scope>NUCLEOTIDE SEQUENCE</scope>
    <source>
        <strain evidence="3">CHK180-15479</strain>
    </source>
</reference>
<organism evidence="3 4">
    <name type="scientific">Candidatus Enterocloster excrementipullorum</name>
    <dbReference type="NCBI Taxonomy" id="2838559"/>
    <lineage>
        <taxon>Bacteria</taxon>
        <taxon>Bacillati</taxon>
        <taxon>Bacillota</taxon>
        <taxon>Clostridia</taxon>
        <taxon>Lachnospirales</taxon>
        <taxon>Lachnospiraceae</taxon>
        <taxon>Enterocloster</taxon>
    </lineage>
</organism>
<dbReference type="InterPro" id="IPR001460">
    <property type="entry name" value="PCN-bd_Tpept"/>
</dbReference>
<dbReference type="GO" id="GO:0008658">
    <property type="term" value="F:penicillin binding"/>
    <property type="evidence" value="ECO:0007669"/>
    <property type="project" value="InterPro"/>
</dbReference>
<reference evidence="3" key="1">
    <citation type="journal article" date="2021" name="PeerJ">
        <title>Extensive microbial diversity within the chicken gut microbiome revealed by metagenomics and culture.</title>
        <authorList>
            <person name="Gilroy R."/>
            <person name="Ravi A."/>
            <person name="Getino M."/>
            <person name="Pursley I."/>
            <person name="Horton D.L."/>
            <person name="Alikhan N.F."/>
            <person name="Baker D."/>
            <person name="Gharbi K."/>
            <person name="Hall N."/>
            <person name="Watson M."/>
            <person name="Adriaenssens E.M."/>
            <person name="Foster-Nyarko E."/>
            <person name="Jarju S."/>
            <person name="Secka A."/>
            <person name="Antonio M."/>
            <person name="Oren A."/>
            <person name="Chaudhuri R.R."/>
            <person name="La Ragione R."/>
            <person name="Hildebrand F."/>
            <person name="Pallen M.J."/>
        </authorList>
    </citation>
    <scope>NUCLEOTIDE SEQUENCE</scope>
    <source>
        <strain evidence="3">CHK180-15479</strain>
    </source>
</reference>
<sequence>MRSFYTGQPGTRGRPPEETSAWRSLSRESSPAGEASRSEAAAADGEAPQEEPLSAISPAAWDAVREGMRQMAADSDVLSWLSVETAGKTGTAQQNPSRPNHALFIGFGPYEAPEIAAATRIAYGYSSSNAVEVTADIFRYYFGLESRESLVTGEAEPAGSNGNIVAD</sequence>
<feature type="domain" description="Penicillin-binding protein transpeptidase" evidence="2">
    <location>
        <begin position="47"/>
        <end position="137"/>
    </location>
</feature>
<proteinExistence type="predicted"/>
<dbReference type="AlphaFoldDB" id="A0A9D2N1H9"/>
<dbReference type="SUPFAM" id="SSF56601">
    <property type="entry name" value="beta-lactamase/transpeptidase-like"/>
    <property type="match status" value="1"/>
</dbReference>
<comment type="caution">
    <text evidence="3">The sequence shown here is derived from an EMBL/GenBank/DDBJ whole genome shotgun (WGS) entry which is preliminary data.</text>
</comment>
<dbReference type="Proteomes" id="UP000823910">
    <property type="component" value="Unassembled WGS sequence"/>
</dbReference>
<dbReference type="GO" id="GO:0071972">
    <property type="term" value="F:peptidoglycan L,D-transpeptidase activity"/>
    <property type="evidence" value="ECO:0007669"/>
    <property type="project" value="TreeGrafter"/>
</dbReference>
<dbReference type="PANTHER" id="PTHR30627">
    <property type="entry name" value="PEPTIDOGLYCAN D,D-TRANSPEPTIDASE"/>
    <property type="match status" value="1"/>
</dbReference>
<dbReference type="EMBL" id="DWWT01000029">
    <property type="protein sequence ID" value="HJC05846.1"/>
    <property type="molecule type" value="Genomic_DNA"/>
</dbReference>
<accession>A0A9D2N1H9</accession>
<evidence type="ECO:0000259" key="2">
    <source>
        <dbReference type="Pfam" id="PF00905"/>
    </source>
</evidence>
<protein>
    <recommendedName>
        <fullName evidence="2">Penicillin-binding protein transpeptidase domain-containing protein</fullName>
    </recommendedName>
</protein>
<dbReference type="GO" id="GO:0071555">
    <property type="term" value="P:cell wall organization"/>
    <property type="evidence" value="ECO:0007669"/>
    <property type="project" value="TreeGrafter"/>
</dbReference>
<dbReference type="PANTHER" id="PTHR30627:SF2">
    <property type="entry name" value="PEPTIDOGLYCAN D,D-TRANSPEPTIDASE MRDA"/>
    <property type="match status" value="1"/>
</dbReference>
<dbReference type="Pfam" id="PF00905">
    <property type="entry name" value="Transpeptidase"/>
    <property type="match status" value="1"/>
</dbReference>
<evidence type="ECO:0000313" key="3">
    <source>
        <dbReference type="EMBL" id="HJC05846.1"/>
    </source>
</evidence>
<feature type="region of interest" description="Disordered" evidence="1">
    <location>
        <begin position="1"/>
        <end position="55"/>
    </location>
</feature>
<dbReference type="GO" id="GO:0005886">
    <property type="term" value="C:plasma membrane"/>
    <property type="evidence" value="ECO:0007669"/>
    <property type="project" value="TreeGrafter"/>
</dbReference>
<dbReference type="InterPro" id="IPR012338">
    <property type="entry name" value="Beta-lactam/transpept-like"/>
</dbReference>
<evidence type="ECO:0000256" key="1">
    <source>
        <dbReference type="SAM" id="MobiDB-lite"/>
    </source>
</evidence>
<name>A0A9D2N1H9_9FIRM</name>
<dbReference type="Gene3D" id="3.40.710.10">
    <property type="entry name" value="DD-peptidase/beta-lactamase superfamily"/>
    <property type="match status" value="1"/>
</dbReference>
<dbReference type="InterPro" id="IPR050515">
    <property type="entry name" value="Beta-lactam/transpept"/>
</dbReference>